<comment type="caution">
    <text evidence="4">The sequence shown here is derived from an EMBL/GenBank/DDBJ whole genome shotgun (WGS) entry which is preliminary data.</text>
</comment>
<comment type="similarity">
    <text evidence="2">Belongs to the AB hydrolase superfamily. Epoxide hydrolase family.</text>
</comment>
<dbReference type="Gene3D" id="3.40.50.1820">
    <property type="entry name" value="alpha/beta hydrolase"/>
    <property type="match status" value="1"/>
</dbReference>
<dbReference type="GO" id="GO:0016787">
    <property type="term" value="F:hydrolase activity"/>
    <property type="evidence" value="ECO:0007669"/>
    <property type="project" value="UniProtKB-KW"/>
</dbReference>
<gene>
    <name evidence="4" type="ORF">OHK93_003213</name>
</gene>
<dbReference type="EMBL" id="JAPUFD010000016">
    <property type="protein sequence ID" value="MDI1492002.1"/>
    <property type="molecule type" value="Genomic_DNA"/>
</dbReference>
<proteinExistence type="inferred from homology"/>
<dbReference type="PRINTS" id="PR00111">
    <property type="entry name" value="ABHYDROLASE"/>
</dbReference>
<feature type="domain" description="AB hydrolase-1" evidence="3">
    <location>
        <begin position="41"/>
        <end position="199"/>
    </location>
</feature>
<evidence type="ECO:0000313" key="5">
    <source>
        <dbReference type="Proteomes" id="UP001161017"/>
    </source>
</evidence>
<evidence type="ECO:0000256" key="2">
    <source>
        <dbReference type="ARBA" id="ARBA00038334"/>
    </source>
</evidence>
<dbReference type="PRINTS" id="PR00412">
    <property type="entry name" value="EPOXHYDRLASE"/>
</dbReference>
<dbReference type="SUPFAM" id="SSF53474">
    <property type="entry name" value="alpha/beta-Hydrolases"/>
    <property type="match status" value="1"/>
</dbReference>
<reference evidence="4" key="1">
    <citation type="journal article" date="2023" name="Genome Biol. Evol.">
        <title>First Whole Genome Sequence and Flow Cytometry Genome Size Data for the Lichen-Forming Fungus Ramalina farinacea (Ascomycota).</title>
        <authorList>
            <person name="Llewellyn T."/>
            <person name="Mian S."/>
            <person name="Hill R."/>
            <person name="Leitch I.J."/>
            <person name="Gaya E."/>
        </authorList>
    </citation>
    <scope>NUCLEOTIDE SEQUENCE</scope>
    <source>
        <strain evidence="4">LIQ254RAFAR</strain>
    </source>
</reference>
<dbReference type="InterPro" id="IPR029058">
    <property type="entry name" value="AB_hydrolase_fold"/>
</dbReference>
<evidence type="ECO:0000313" key="4">
    <source>
        <dbReference type="EMBL" id="MDI1492002.1"/>
    </source>
</evidence>
<keyword evidence="1" id="KW-0378">Hydrolase</keyword>
<dbReference type="InterPro" id="IPR000639">
    <property type="entry name" value="Epox_hydrolase-like"/>
</dbReference>
<dbReference type="AlphaFoldDB" id="A0AA43U125"/>
<evidence type="ECO:0000259" key="3">
    <source>
        <dbReference type="Pfam" id="PF00561"/>
    </source>
</evidence>
<organism evidence="4 5">
    <name type="scientific">Ramalina farinacea</name>
    <dbReference type="NCBI Taxonomy" id="258253"/>
    <lineage>
        <taxon>Eukaryota</taxon>
        <taxon>Fungi</taxon>
        <taxon>Dikarya</taxon>
        <taxon>Ascomycota</taxon>
        <taxon>Pezizomycotina</taxon>
        <taxon>Lecanoromycetes</taxon>
        <taxon>OSLEUM clade</taxon>
        <taxon>Lecanoromycetidae</taxon>
        <taxon>Lecanorales</taxon>
        <taxon>Lecanorineae</taxon>
        <taxon>Ramalinaceae</taxon>
        <taxon>Ramalina</taxon>
    </lineage>
</organism>
<keyword evidence="5" id="KW-1185">Reference proteome</keyword>
<dbReference type="Proteomes" id="UP001161017">
    <property type="component" value="Unassembled WGS sequence"/>
</dbReference>
<accession>A0AA43U125</accession>
<name>A0AA43U125_9LECA</name>
<dbReference type="PANTHER" id="PTHR43329">
    <property type="entry name" value="EPOXIDE HYDROLASE"/>
    <property type="match status" value="1"/>
</dbReference>
<evidence type="ECO:0000256" key="1">
    <source>
        <dbReference type="ARBA" id="ARBA00022801"/>
    </source>
</evidence>
<dbReference type="Pfam" id="PF00561">
    <property type="entry name" value="Abhydrolase_1"/>
    <property type="match status" value="1"/>
</dbReference>
<protein>
    <recommendedName>
        <fullName evidence="3">AB hydrolase-1 domain-containing protein</fullName>
    </recommendedName>
</protein>
<dbReference type="InterPro" id="IPR000073">
    <property type="entry name" value="AB_hydrolase_1"/>
</dbReference>
<sequence length="302" mass="33948">MAASQPNPSYHHGQVWLNKADPEIRIHYVEALPTSQSAKGTIVLVHGFPETSYQFRHVMQLVVDAGYRVIAPDQRGAGYSSKPEDGTGFTKDILSKDIHDLVTTHLGIKDPVHLVGHDTGGMLTHAYVVQFPNDVASITWGECPLPGTQHYHATKNSPTLWHFTFHAQSDIAEALVAGREKLYIKSFYDRLSQNPHFLSQDDLDYYAVQYATPGALRCSFKIYKAFEADAAQNEAWLREKGKVKVRNMVLSGDRSFIREGALAMAREMYEDPVEGTVENCGHWLAEENPEDFVKKVLRFIES</sequence>